<reference evidence="3" key="1">
    <citation type="submission" date="2016-10" db="EMBL/GenBank/DDBJ databases">
        <authorList>
            <person name="Varghese N."/>
            <person name="Submissions S."/>
        </authorList>
    </citation>
    <scope>NUCLEOTIDE SEQUENCE [LARGE SCALE GENOMIC DNA]</scope>
    <source>
        <strain evidence="3">DSM 22703</strain>
    </source>
</reference>
<dbReference type="Proteomes" id="UP000198756">
    <property type="component" value="Unassembled WGS sequence"/>
</dbReference>
<protein>
    <submittedName>
        <fullName evidence="2">Uncharacterized protein</fullName>
    </submittedName>
</protein>
<dbReference type="RefSeq" id="WP_139183539.1">
    <property type="nucleotide sequence ID" value="NZ_FMXE01000002.1"/>
</dbReference>
<proteinExistence type="predicted"/>
<organism evidence="2 3">
    <name type="scientific">Algoriphagus alkaliphilus</name>
    <dbReference type="NCBI Taxonomy" id="279824"/>
    <lineage>
        <taxon>Bacteria</taxon>
        <taxon>Pseudomonadati</taxon>
        <taxon>Bacteroidota</taxon>
        <taxon>Cytophagia</taxon>
        <taxon>Cytophagales</taxon>
        <taxon>Cyclobacteriaceae</taxon>
        <taxon>Algoriphagus</taxon>
    </lineage>
</organism>
<sequence length="98" mass="11039">MKKLLLICLFVSIWKMGFPQAVCYSDQEDTYWKISESLGSKRLSDCHSGANYNCHGFVMSYFENGCTSPGWNKSFITAPYSCPNVKGVRTASEFKDSV</sequence>
<dbReference type="STRING" id="279824.SAMN03080617_00121"/>
<evidence type="ECO:0000313" key="3">
    <source>
        <dbReference type="Proteomes" id="UP000198756"/>
    </source>
</evidence>
<dbReference type="EMBL" id="FMXE01000002">
    <property type="protein sequence ID" value="SDA37904.1"/>
    <property type="molecule type" value="Genomic_DNA"/>
</dbReference>
<evidence type="ECO:0000256" key="1">
    <source>
        <dbReference type="SAM" id="SignalP"/>
    </source>
</evidence>
<gene>
    <name evidence="2" type="ORF">SAMN03080617_00121</name>
</gene>
<accession>A0A1G5UWA6</accession>
<name>A0A1G5UWA6_9BACT</name>
<feature type="signal peptide" evidence="1">
    <location>
        <begin position="1"/>
        <end position="21"/>
    </location>
</feature>
<evidence type="ECO:0000313" key="2">
    <source>
        <dbReference type="EMBL" id="SDA37904.1"/>
    </source>
</evidence>
<keyword evidence="3" id="KW-1185">Reference proteome</keyword>
<feature type="chain" id="PRO_5011574096" evidence="1">
    <location>
        <begin position="22"/>
        <end position="98"/>
    </location>
</feature>
<keyword evidence="1" id="KW-0732">Signal</keyword>
<dbReference type="AlphaFoldDB" id="A0A1G5UWA6"/>